<organism evidence="15 16">
    <name type="scientific">Methylocystis rosea</name>
    <dbReference type="NCBI Taxonomy" id="173366"/>
    <lineage>
        <taxon>Bacteria</taxon>
        <taxon>Pseudomonadati</taxon>
        <taxon>Pseudomonadota</taxon>
        <taxon>Alphaproteobacteria</taxon>
        <taxon>Hyphomicrobiales</taxon>
        <taxon>Methylocystaceae</taxon>
        <taxon>Methylocystis</taxon>
    </lineage>
</organism>
<feature type="transmembrane region" description="Helical" evidence="14">
    <location>
        <begin position="248"/>
        <end position="268"/>
    </location>
</feature>
<dbReference type="PANTHER" id="PTHR43448">
    <property type="entry name" value="PROTOHEME IX FARNESYLTRANSFERASE, MITOCHONDRIAL"/>
    <property type="match status" value="1"/>
</dbReference>
<evidence type="ECO:0000256" key="10">
    <source>
        <dbReference type="ARBA" id="ARBA00030253"/>
    </source>
</evidence>
<feature type="transmembrane region" description="Helical" evidence="14">
    <location>
        <begin position="150"/>
        <end position="170"/>
    </location>
</feature>
<dbReference type="AlphaFoldDB" id="A0A3G8M1B4"/>
<dbReference type="InterPro" id="IPR006369">
    <property type="entry name" value="Protohaem_IX_farnesylTrfase"/>
</dbReference>
<comment type="function">
    <text evidence="14">Converts heme B (protoheme IX) to heme O by substitution of the vinyl group on carbon 2 of heme B porphyrin ring with a hydroxyethyl farnesyl side group.</text>
</comment>
<gene>
    <name evidence="14" type="primary">ctaB</name>
    <name evidence="15" type="ORF">EHO51_02925</name>
</gene>
<dbReference type="InterPro" id="IPR044878">
    <property type="entry name" value="UbiA_sf"/>
</dbReference>
<dbReference type="EC" id="2.5.1.141" evidence="3 14"/>
<feature type="transmembrane region" description="Helical" evidence="14">
    <location>
        <begin position="176"/>
        <end position="199"/>
    </location>
</feature>
<feature type="transmembrane region" description="Helical" evidence="14">
    <location>
        <begin position="225"/>
        <end position="242"/>
    </location>
</feature>
<dbReference type="NCBIfam" id="TIGR01473">
    <property type="entry name" value="cyoE_ctaB"/>
    <property type="match status" value="1"/>
</dbReference>
<keyword evidence="8 14" id="KW-0350">Heme biosynthesis</keyword>
<comment type="catalytic activity">
    <reaction evidence="13 14">
        <text>heme b + (2E,6E)-farnesyl diphosphate + H2O = Fe(II)-heme o + diphosphate</text>
        <dbReference type="Rhea" id="RHEA:28070"/>
        <dbReference type="ChEBI" id="CHEBI:15377"/>
        <dbReference type="ChEBI" id="CHEBI:33019"/>
        <dbReference type="ChEBI" id="CHEBI:60344"/>
        <dbReference type="ChEBI" id="CHEBI:60530"/>
        <dbReference type="ChEBI" id="CHEBI:175763"/>
        <dbReference type="EC" id="2.5.1.141"/>
    </reaction>
</comment>
<comment type="pathway">
    <text evidence="2 14">Porphyrin-containing compound metabolism; heme O biosynthesis; heme O from protoheme: step 1/1.</text>
</comment>
<dbReference type="NCBIfam" id="NF003349">
    <property type="entry name" value="PRK04375.1-2"/>
    <property type="match status" value="1"/>
</dbReference>
<dbReference type="CDD" id="cd13957">
    <property type="entry name" value="PT_UbiA_Cox10"/>
    <property type="match status" value="1"/>
</dbReference>
<evidence type="ECO:0000256" key="2">
    <source>
        <dbReference type="ARBA" id="ARBA00004919"/>
    </source>
</evidence>
<feature type="transmembrane region" description="Helical" evidence="14">
    <location>
        <begin position="123"/>
        <end position="143"/>
    </location>
</feature>
<dbReference type="InterPro" id="IPR000537">
    <property type="entry name" value="UbiA_prenyltransferase"/>
</dbReference>
<keyword evidence="6 14" id="KW-0812">Transmembrane</keyword>
<dbReference type="UniPathway" id="UPA00834">
    <property type="reaction ID" value="UER00712"/>
</dbReference>
<evidence type="ECO:0000256" key="13">
    <source>
        <dbReference type="ARBA" id="ARBA00047690"/>
    </source>
</evidence>
<evidence type="ECO:0000256" key="9">
    <source>
        <dbReference type="ARBA" id="ARBA00023136"/>
    </source>
</evidence>
<dbReference type="PANTHER" id="PTHR43448:SF7">
    <property type="entry name" value="4-HYDROXYBENZOATE SOLANESYLTRANSFERASE"/>
    <property type="match status" value="1"/>
</dbReference>
<proteinExistence type="inferred from homology"/>
<dbReference type="Gene3D" id="1.10.357.140">
    <property type="entry name" value="UbiA prenyltransferase"/>
    <property type="match status" value="1"/>
</dbReference>
<evidence type="ECO:0000256" key="11">
    <source>
        <dbReference type="ARBA" id="ARBA00040810"/>
    </source>
</evidence>
<keyword evidence="4 14" id="KW-1003">Cell membrane</keyword>
<protein>
    <recommendedName>
        <fullName evidence="11 14">Protoheme IX farnesyltransferase</fullName>
        <ecNumber evidence="3 14">2.5.1.141</ecNumber>
    </recommendedName>
    <alternativeName>
        <fullName evidence="12 14">Heme B farnesyltransferase</fullName>
    </alternativeName>
    <alternativeName>
        <fullName evidence="10 14">Heme O synthase</fullName>
    </alternativeName>
</protein>
<dbReference type="RefSeq" id="WP_124737627.1">
    <property type="nucleotide sequence ID" value="NZ_CP034086.1"/>
</dbReference>
<evidence type="ECO:0000313" key="15">
    <source>
        <dbReference type="EMBL" id="AZG75773.1"/>
    </source>
</evidence>
<comment type="similarity">
    <text evidence="14">Belongs to the UbiA prenyltransferase family. Protoheme IX farnesyltransferase subfamily.</text>
</comment>
<keyword evidence="9 14" id="KW-0472">Membrane</keyword>
<evidence type="ECO:0000256" key="6">
    <source>
        <dbReference type="ARBA" id="ARBA00022692"/>
    </source>
</evidence>
<feature type="transmembrane region" description="Helical" evidence="14">
    <location>
        <begin position="53"/>
        <end position="76"/>
    </location>
</feature>
<dbReference type="HAMAP" id="MF_00154">
    <property type="entry name" value="CyoE_CtaB"/>
    <property type="match status" value="1"/>
</dbReference>
<comment type="subcellular location">
    <subcellularLocation>
        <location evidence="1 14">Cell membrane</location>
        <topology evidence="1 14">Multi-pass membrane protein</topology>
    </subcellularLocation>
</comment>
<keyword evidence="7 14" id="KW-1133">Transmembrane helix</keyword>
<dbReference type="Pfam" id="PF01040">
    <property type="entry name" value="UbiA"/>
    <property type="match status" value="1"/>
</dbReference>
<evidence type="ECO:0000313" key="16">
    <source>
        <dbReference type="Proteomes" id="UP000273982"/>
    </source>
</evidence>
<sequence length="310" mass="33259">MSDASYLHDEQAPRISVASPSDYFALLKPRVMSLVVFTALAGLLLAPTPPHPLIGFASLLAIAGGAGASGALNMWYDADVDALMTRTRKRPIPAGRLDPEAALGFGLVLATLSVFTLGYVANWFAAALLAFTIFFYVVIYTMLLKRWTPMNIVIGGAAGALPPMVGFAAATGEINLASVVLFAIIFMWTPPHFWSLALLRSEDYARAGVPMLPNVAGEDRTRLEILIYAVALAPLGVAPWLLGFASLAYGLVSIGCGIALVAVAALVFRRREGDAARLAARRMFLFSILYLFLLFLVLVVEQTAHIFALI</sequence>
<feature type="transmembrane region" description="Helical" evidence="14">
    <location>
        <begin position="31"/>
        <end position="47"/>
    </location>
</feature>
<evidence type="ECO:0000256" key="1">
    <source>
        <dbReference type="ARBA" id="ARBA00004651"/>
    </source>
</evidence>
<dbReference type="EMBL" id="CP034086">
    <property type="protein sequence ID" value="AZG75773.1"/>
    <property type="molecule type" value="Genomic_DNA"/>
</dbReference>
<name>A0A3G8M1B4_9HYPH</name>
<keyword evidence="5 14" id="KW-0808">Transferase</keyword>
<evidence type="ECO:0000256" key="7">
    <source>
        <dbReference type="ARBA" id="ARBA00022989"/>
    </source>
</evidence>
<evidence type="ECO:0000256" key="3">
    <source>
        <dbReference type="ARBA" id="ARBA00012292"/>
    </source>
</evidence>
<reference evidence="15 16" key="1">
    <citation type="submission" date="2018-11" db="EMBL/GenBank/DDBJ databases">
        <title>Genome squencing of methanotrophic bacteria isolated from alkaline groundwater in Korea.</title>
        <authorList>
            <person name="Nguyen L.N."/>
        </authorList>
    </citation>
    <scope>NUCLEOTIDE SEQUENCE [LARGE SCALE GENOMIC DNA]</scope>
    <source>
        <strain evidence="15 16">GW6</strain>
    </source>
</reference>
<dbReference type="KEGG" id="mros:EHO51_02925"/>
<dbReference type="GO" id="GO:0008495">
    <property type="term" value="F:protoheme IX farnesyltransferase activity"/>
    <property type="evidence" value="ECO:0007669"/>
    <property type="project" value="UniProtKB-UniRule"/>
</dbReference>
<evidence type="ECO:0000256" key="12">
    <source>
        <dbReference type="ARBA" id="ARBA00042475"/>
    </source>
</evidence>
<dbReference type="Proteomes" id="UP000273982">
    <property type="component" value="Chromosome"/>
</dbReference>
<evidence type="ECO:0000256" key="14">
    <source>
        <dbReference type="HAMAP-Rule" id="MF_00154"/>
    </source>
</evidence>
<dbReference type="GO" id="GO:0005886">
    <property type="term" value="C:plasma membrane"/>
    <property type="evidence" value="ECO:0007669"/>
    <property type="project" value="UniProtKB-SubCell"/>
</dbReference>
<evidence type="ECO:0000256" key="8">
    <source>
        <dbReference type="ARBA" id="ARBA00023133"/>
    </source>
</evidence>
<evidence type="ECO:0000256" key="4">
    <source>
        <dbReference type="ARBA" id="ARBA00022475"/>
    </source>
</evidence>
<accession>A0A3G8M1B4</accession>
<comment type="miscellaneous">
    <text evidence="14">Carbon 2 of the heme B porphyrin ring is defined according to the Fischer nomenclature.</text>
</comment>
<feature type="transmembrane region" description="Helical" evidence="14">
    <location>
        <begin position="280"/>
        <end position="300"/>
    </location>
</feature>
<evidence type="ECO:0000256" key="5">
    <source>
        <dbReference type="ARBA" id="ARBA00022679"/>
    </source>
</evidence>
<dbReference type="GO" id="GO:0048034">
    <property type="term" value="P:heme O biosynthetic process"/>
    <property type="evidence" value="ECO:0007669"/>
    <property type="project" value="UniProtKB-UniRule"/>
</dbReference>